<evidence type="ECO:0000256" key="3">
    <source>
        <dbReference type="ARBA" id="ARBA00023163"/>
    </source>
</evidence>
<proteinExistence type="predicted"/>
<dbReference type="PANTHER" id="PTHR47893">
    <property type="entry name" value="REGULATORY PROTEIN PCHR"/>
    <property type="match status" value="1"/>
</dbReference>
<evidence type="ECO:0000256" key="1">
    <source>
        <dbReference type="ARBA" id="ARBA00023015"/>
    </source>
</evidence>
<evidence type="ECO:0000256" key="2">
    <source>
        <dbReference type="ARBA" id="ARBA00023125"/>
    </source>
</evidence>
<feature type="domain" description="HTH araC/xylS-type" evidence="4">
    <location>
        <begin position="220"/>
        <end position="318"/>
    </location>
</feature>
<evidence type="ECO:0000313" key="6">
    <source>
        <dbReference type="Proteomes" id="UP000215413"/>
    </source>
</evidence>
<name>A0A233V2G9_FINMA</name>
<comment type="caution">
    <text evidence="5">The sequence shown here is derived from an EMBL/GenBank/DDBJ whole genome shotgun (WGS) entry which is preliminary data.</text>
</comment>
<dbReference type="PRINTS" id="PR00032">
    <property type="entry name" value="HTHARAC"/>
</dbReference>
<dbReference type="InterPro" id="IPR053142">
    <property type="entry name" value="PchR_regulatory_protein"/>
</dbReference>
<dbReference type="InterPro" id="IPR018060">
    <property type="entry name" value="HTH_AraC"/>
</dbReference>
<dbReference type="PROSITE" id="PS01124">
    <property type="entry name" value="HTH_ARAC_FAMILY_2"/>
    <property type="match status" value="1"/>
</dbReference>
<dbReference type="InterPro" id="IPR009057">
    <property type="entry name" value="Homeodomain-like_sf"/>
</dbReference>
<evidence type="ECO:0000313" key="5">
    <source>
        <dbReference type="EMBL" id="OXZ26604.1"/>
    </source>
</evidence>
<reference evidence="6" key="1">
    <citation type="submission" date="2017-04" db="EMBL/GenBank/DDBJ databases">
        <title>Finegoldia magna isolated from orthopedic joint implant-associated infections.</title>
        <authorList>
            <person name="Bjorklund S."/>
            <person name="Bruggemann H."/>
            <person name="Jensen A."/>
            <person name="Hellmark B."/>
            <person name="Soderquist B."/>
        </authorList>
    </citation>
    <scope>NUCLEOTIDE SEQUENCE [LARGE SCALE GENOMIC DNA]</scope>
    <source>
        <strain evidence="6">CCUG 54800</strain>
    </source>
</reference>
<evidence type="ECO:0000259" key="4">
    <source>
        <dbReference type="PROSITE" id="PS01124"/>
    </source>
</evidence>
<organism evidence="5 6">
    <name type="scientific">Finegoldia magna</name>
    <name type="common">Peptostreptococcus magnus</name>
    <dbReference type="NCBI Taxonomy" id="1260"/>
    <lineage>
        <taxon>Bacteria</taxon>
        <taxon>Bacillati</taxon>
        <taxon>Bacillota</taxon>
        <taxon>Tissierellia</taxon>
        <taxon>Tissierellales</taxon>
        <taxon>Peptoniphilaceae</taxon>
        <taxon>Finegoldia</taxon>
    </lineage>
</organism>
<dbReference type="InterPro" id="IPR018062">
    <property type="entry name" value="HTH_AraC-typ_CS"/>
</dbReference>
<dbReference type="Pfam" id="PF12833">
    <property type="entry name" value="HTH_18"/>
    <property type="match status" value="1"/>
</dbReference>
<dbReference type="Gene3D" id="1.10.10.60">
    <property type="entry name" value="Homeodomain-like"/>
    <property type="match status" value="2"/>
</dbReference>
<dbReference type="InterPro" id="IPR020449">
    <property type="entry name" value="Tscrpt_reg_AraC-type_HTH"/>
</dbReference>
<gene>
    <name evidence="5" type="ORF">B9N49_07870</name>
</gene>
<dbReference type="RefSeq" id="WP_094206242.1">
    <property type="nucleotide sequence ID" value="NZ_CACRTP010000015.1"/>
</dbReference>
<dbReference type="PANTHER" id="PTHR47893:SF1">
    <property type="entry name" value="REGULATORY PROTEIN PCHR"/>
    <property type="match status" value="1"/>
</dbReference>
<dbReference type="Proteomes" id="UP000215413">
    <property type="component" value="Unassembled WGS sequence"/>
</dbReference>
<dbReference type="GO" id="GO:0003700">
    <property type="term" value="F:DNA-binding transcription factor activity"/>
    <property type="evidence" value="ECO:0007669"/>
    <property type="project" value="InterPro"/>
</dbReference>
<dbReference type="PROSITE" id="PS00041">
    <property type="entry name" value="HTH_ARAC_FAMILY_1"/>
    <property type="match status" value="1"/>
</dbReference>
<protein>
    <submittedName>
        <fullName evidence="5">AraC family transcriptional regulator</fullName>
    </submittedName>
</protein>
<keyword evidence="1" id="KW-0805">Transcription regulation</keyword>
<dbReference type="EMBL" id="NDYC01000040">
    <property type="protein sequence ID" value="OXZ26604.1"/>
    <property type="molecule type" value="Genomic_DNA"/>
</dbReference>
<dbReference type="SUPFAM" id="SSF46689">
    <property type="entry name" value="Homeodomain-like"/>
    <property type="match status" value="1"/>
</dbReference>
<sequence>MGKELMCHLYGRNLEKIIENSKGRICEFHNLENGKYIVSKYEIFKGVTVFYNDIHTSVIKKKLSKNLNQSYEINHCREGRFECVLSDGTITYMESGDFAINASNNSSEESFFPISHYHGVTFYINPNEFDSEIYFLEEMLGIKFEVVLRKLCNKDKIFVQRATRNIEHIFYEVYKVPDEILIEYLRVKFQELFLYISSLDTNNKISDRKYFIKTNVDIVKKIDEFIKNNYEKNITYDKLSEIFKINSTTMKSCYKSVFGQTIKEAITSKRLEVAADFLNNTSISITEIAIRVGFTDHAKFSNTFKNKFNLTPSEYRKISKTAHLV</sequence>
<keyword evidence="2" id="KW-0238">DNA-binding</keyword>
<dbReference type="GO" id="GO:0043565">
    <property type="term" value="F:sequence-specific DNA binding"/>
    <property type="evidence" value="ECO:0007669"/>
    <property type="project" value="InterPro"/>
</dbReference>
<dbReference type="AlphaFoldDB" id="A0A233V2G9"/>
<keyword evidence="3" id="KW-0804">Transcription</keyword>
<accession>A0A233V2G9</accession>
<dbReference type="SMART" id="SM00342">
    <property type="entry name" value="HTH_ARAC"/>
    <property type="match status" value="1"/>
</dbReference>